<gene>
    <name evidence="2" type="ORF">SAMN04487891_111157</name>
    <name evidence="3" type="ORF">SAMN05216293_2151</name>
</gene>
<keyword evidence="1" id="KW-1133">Transmembrane helix</keyword>
<dbReference type="AlphaFoldDB" id="A0A1M6W445"/>
<accession>A0A1M6W445</accession>
<evidence type="ECO:0000313" key="2">
    <source>
        <dbReference type="EMBL" id="SFC46435.1"/>
    </source>
</evidence>
<protein>
    <submittedName>
        <fullName evidence="3">Uncharacterized protein</fullName>
    </submittedName>
</protein>
<feature type="transmembrane region" description="Helical" evidence="1">
    <location>
        <begin position="56"/>
        <end position="77"/>
    </location>
</feature>
<name>A0A1M6W445_9FLAO</name>
<comment type="caution">
    <text evidence="3">The sequence shown here is derived from an EMBL/GenBank/DDBJ whole genome shotgun (WGS) entry which is preliminary data.</text>
</comment>
<keyword evidence="1" id="KW-0472">Membrane</keyword>
<keyword evidence="5" id="KW-1185">Reference proteome</keyword>
<dbReference type="RefSeq" id="WP_072879670.1">
    <property type="nucleotide sequence ID" value="NZ_FOKU01000011.1"/>
</dbReference>
<keyword evidence="1" id="KW-0812">Transmembrane</keyword>
<dbReference type="EMBL" id="FRAT01000005">
    <property type="protein sequence ID" value="SHK88398.1"/>
    <property type="molecule type" value="Genomic_DNA"/>
</dbReference>
<evidence type="ECO:0000313" key="3">
    <source>
        <dbReference type="EMBL" id="SHK88398.1"/>
    </source>
</evidence>
<evidence type="ECO:0000256" key="1">
    <source>
        <dbReference type="SAM" id="Phobius"/>
    </source>
</evidence>
<organism evidence="3 4">
    <name type="scientific">Flagellimonas taeanensis</name>
    <dbReference type="NCBI Taxonomy" id="1005926"/>
    <lineage>
        <taxon>Bacteria</taxon>
        <taxon>Pseudomonadati</taxon>
        <taxon>Bacteroidota</taxon>
        <taxon>Flavobacteriia</taxon>
        <taxon>Flavobacteriales</taxon>
        <taxon>Flavobacteriaceae</taxon>
        <taxon>Flagellimonas</taxon>
    </lineage>
</organism>
<reference evidence="3 4" key="1">
    <citation type="submission" date="2016-11" db="EMBL/GenBank/DDBJ databases">
        <authorList>
            <person name="Varghese N."/>
            <person name="Submissions S."/>
        </authorList>
    </citation>
    <scope>NUCLEOTIDE SEQUENCE [LARGE SCALE GENOMIC DNA]</scope>
    <source>
        <strain evidence="3 4">CGMCC 1.12174</strain>
        <strain evidence="2 5">DSM 26351</strain>
    </source>
</reference>
<proteinExistence type="predicted"/>
<dbReference type="EMBL" id="FOKU01000011">
    <property type="protein sequence ID" value="SFC46435.1"/>
    <property type="molecule type" value="Genomic_DNA"/>
</dbReference>
<dbReference type="STRING" id="1055723.SAMN05216293_2151"/>
<dbReference type="OrthoDB" id="1442507at2"/>
<sequence length="138" mass="16141">MDKHEEKELEAFVDKIMADAPLESPSADFTKNLVQRIEAQQHKEVYQYKPIVPKQVLVLLFIGMVTLTFYFIAQYGLDSDEGWFENLSVEPLFDNVWGWLENYTSSKILMYAVLLFGLLFFVQVPLLKKQLDRNVMLE</sequence>
<evidence type="ECO:0000313" key="5">
    <source>
        <dbReference type="Proteomes" id="UP000198940"/>
    </source>
</evidence>
<feature type="transmembrane region" description="Helical" evidence="1">
    <location>
        <begin position="108"/>
        <end position="127"/>
    </location>
</feature>
<dbReference type="Proteomes" id="UP000198940">
    <property type="component" value="Unassembled WGS sequence"/>
</dbReference>
<dbReference type="Proteomes" id="UP000184031">
    <property type="component" value="Unassembled WGS sequence"/>
</dbReference>
<evidence type="ECO:0000313" key="4">
    <source>
        <dbReference type="Proteomes" id="UP000184031"/>
    </source>
</evidence>